<feature type="chain" id="PRO_5011519740" description="ABC-type transport auxiliary lipoprotein component domain-containing protein" evidence="1">
    <location>
        <begin position="23"/>
        <end position="207"/>
    </location>
</feature>
<keyword evidence="4" id="KW-1185">Reference proteome</keyword>
<dbReference type="InterPro" id="IPR005586">
    <property type="entry name" value="ABC_trans_aux"/>
</dbReference>
<accession>A0A1H7SLQ9</accession>
<dbReference type="AlphaFoldDB" id="A0A1H7SLQ9"/>
<reference evidence="4" key="1">
    <citation type="submission" date="2016-10" db="EMBL/GenBank/DDBJ databases">
        <authorList>
            <person name="Varghese N."/>
            <person name="Submissions S."/>
        </authorList>
    </citation>
    <scope>NUCLEOTIDE SEQUENCE [LARGE SCALE GENOMIC DNA]</scope>
    <source>
        <strain evidence="4">CGMCC 1.9127</strain>
    </source>
</reference>
<feature type="signal peptide" evidence="1">
    <location>
        <begin position="1"/>
        <end position="22"/>
    </location>
</feature>
<dbReference type="Gene3D" id="3.40.50.10610">
    <property type="entry name" value="ABC-type transport auxiliary lipoprotein component"/>
    <property type="match status" value="1"/>
</dbReference>
<evidence type="ECO:0000313" key="3">
    <source>
        <dbReference type="EMBL" id="SEL73408.1"/>
    </source>
</evidence>
<proteinExistence type="predicted"/>
<dbReference type="SUPFAM" id="SSF159594">
    <property type="entry name" value="XCC0632-like"/>
    <property type="match status" value="1"/>
</dbReference>
<dbReference type="RefSeq" id="WP_085285727.1">
    <property type="nucleotide sequence ID" value="NZ_FOBI01000019.1"/>
</dbReference>
<feature type="domain" description="ABC-type transport auxiliary lipoprotein component" evidence="2">
    <location>
        <begin position="29"/>
        <end position="190"/>
    </location>
</feature>
<dbReference type="OrthoDB" id="6198336at2"/>
<keyword evidence="1" id="KW-0732">Signal</keyword>
<organism evidence="3 4">
    <name type="scientific">Colwellia chukchiensis</name>
    <dbReference type="NCBI Taxonomy" id="641665"/>
    <lineage>
        <taxon>Bacteria</taxon>
        <taxon>Pseudomonadati</taxon>
        <taxon>Pseudomonadota</taxon>
        <taxon>Gammaproteobacteria</taxon>
        <taxon>Alteromonadales</taxon>
        <taxon>Colwelliaceae</taxon>
        <taxon>Colwellia</taxon>
    </lineage>
</organism>
<dbReference type="Pfam" id="PF03886">
    <property type="entry name" value="ABC_trans_aux"/>
    <property type="match status" value="1"/>
</dbReference>
<name>A0A1H7SLQ9_9GAMM</name>
<evidence type="ECO:0000256" key="1">
    <source>
        <dbReference type="SAM" id="SignalP"/>
    </source>
</evidence>
<gene>
    <name evidence="3" type="ORF">SAMN05216262_11953</name>
</gene>
<sequence length="207" mass="23098">MKTLVCITALVILMLTACSSTKRIETQYYLLDSPTLASAEPIEVTKSKPTILVTVATLPEYLQQTNLLLQLSDHQLHFAKFHQWAEPLQVGLVNSLVRELNKDADKNHYQATTDIATPSYDGELKLVVTAFQPTHQSQAMFSGHYTLNSFQSNSVKKQQAFHLTVPLNADGYHHAVMQLRQLVQQLAAQIRRDLIAIAAQQSAANTK</sequence>
<evidence type="ECO:0000259" key="2">
    <source>
        <dbReference type="Pfam" id="PF03886"/>
    </source>
</evidence>
<dbReference type="STRING" id="641665.GCA_002104455_01413"/>
<dbReference type="EMBL" id="FOBI01000019">
    <property type="protein sequence ID" value="SEL73408.1"/>
    <property type="molecule type" value="Genomic_DNA"/>
</dbReference>
<dbReference type="Proteomes" id="UP000199297">
    <property type="component" value="Unassembled WGS sequence"/>
</dbReference>
<dbReference type="PROSITE" id="PS51257">
    <property type="entry name" value="PROKAR_LIPOPROTEIN"/>
    <property type="match status" value="1"/>
</dbReference>
<evidence type="ECO:0000313" key="4">
    <source>
        <dbReference type="Proteomes" id="UP000199297"/>
    </source>
</evidence>
<protein>
    <recommendedName>
        <fullName evidence="2">ABC-type transport auxiliary lipoprotein component domain-containing protein</fullName>
    </recommendedName>
</protein>